<gene>
    <name evidence="2" type="ordered locus">CLOAM1318</name>
</gene>
<evidence type="ECO:0000313" key="2">
    <source>
        <dbReference type="EMBL" id="CAO81174.1"/>
    </source>
</evidence>
<evidence type="ECO:0008006" key="4">
    <source>
        <dbReference type="Google" id="ProtNLM"/>
    </source>
</evidence>
<evidence type="ECO:0000256" key="1">
    <source>
        <dbReference type="SAM" id="SignalP"/>
    </source>
</evidence>
<dbReference type="Proteomes" id="UP000002019">
    <property type="component" value="Chromosome"/>
</dbReference>
<organism evidence="2 3">
    <name type="scientific">Cloacimonas acidaminovorans (strain Evry)</name>
    <dbReference type="NCBI Taxonomy" id="459349"/>
    <lineage>
        <taxon>Bacteria</taxon>
        <taxon>Pseudomonadati</taxon>
        <taxon>Candidatus Cloacimonadota</taxon>
        <taxon>Candidatus Cloacimonadia</taxon>
        <taxon>Candidatus Cloacimonadales</taxon>
        <taxon>Candidatus Cloacimonadaceae</taxon>
        <taxon>Candidatus Cloacimonas</taxon>
    </lineage>
</organism>
<keyword evidence="1" id="KW-0732">Signal</keyword>
<feature type="chain" id="PRO_5002755106" description="Lipoprotein" evidence="1">
    <location>
        <begin position="24"/>
        <end position="270"/>
    </location>
</feature>
<dbReference type="KEGG" id="caci:CLOAM1318"/>
<sequence length="270" mass="30577">MKKFSLLLLVVLTLFMFSCSEKDDNPTNVDFYGYKLDQFISNTILRDLIDPNASDTLNFRELFAYEIEASDGFSPRNSSYAGYDLTWNFFKEGYIVPADNNRTWFPDELGLPNAFKVKSTTQFNLYRKVEVTSGESSKTIELKGLTIYTIPNWNSANEEAIKLSDLLQGISLSDSSNIRLIAIDDYYKDYTPEQIAEGYYLLDSEVTTFPEINDTLPGALKKFKKLASIEVINGSSQDHNFTNAPQDKKDIVIPVPANFSGYEATPLPDY</sequence>
<dbReference type="AlphaFoldDB" id="B0VIN3"/>
<proteinExistence type="predicted"/>
<evidence type="ECO:0000313" key="3">
    <source>
        <dbReference type="Proteomes" id="UP000002019"/>
    </source>
</evidence>
<keyword evidence="3" id="KW-1185">Reference proteome</keyword>
<reference evidence="2 3" key="1">
    <citation type="journal article" date="2008" name="J. Bacteriol.">
        <title>'Candidatus Cloacamonas acidaminovorans': genome sequence reconstruction provides a first glimpse of a new bacterial division.</title>
        <authorList>
            <person name="Pelletier E."/>
            <person name="Kreimeyer A."/>
            <person name="Bocs S."/>
            <person name="Rouy Z."/>
            <person name="Gyapay G."/>
            <person name="Chouari R."/>
            <person name="Riviere D."/>
            <person name="Ganesan A."/>
            <person name="Daegelen P."/>
            <person name="Sghir A."/>
            <person name="Cohen G.N."/>
            <person name="Medigue C."/>
            <person name="Weissenbach J."/>
            <person name="Le Paslier D."/>
        </authorList>
    </citation>
    <scope>NUCLEOTIDE SEQUENCE [LARGE SCALE GENOMIC DNA]</scope>
    <source>
        <strain evidence="3">Evry</strain>
    </source>
</reference>
<dbReference type="HOGENOM" id="CLU_1029341_0_0_0"/>
<dbReference type="EMBL" id="CU466930">
    <property type="protein sequence ID" value="CAO81174.1"/>
    <property type="molecule type" value="Genomic_DNA"/>
</dbReference>
<dbReference type="OrthoDB" id="9826854at2"/>
<protein>
    <recommendedName>
        <fullName evidence="4">Lipoprotein</fullName>
    </recommendedName>
</protein>
<dbReference type="RefSeq" id="WP_015425032.1">
    <property type="nucleotide sequence ID" value="NC_020449.1"/>
</dbReference>
<dbReference type="PROSITE" id="PS51257">
    <property type="entry name" value="PROKAR_LIPOPROTEIN"/>
    <property type="match status" value="1"/>
</dbReference>
<dbReference type="STRING" id="459349.CLOAM1318"/>
<name>B0VIN3_CLOAI</name>
<feature type="signal peptide" evidence="1">
    <location>
        <begin position="1"/>
        <end position="23"/>
    </location>
</feature>
<accession>B0VIN3</accession>